<organism evidence="1">
    <name type="scientific">bioreactor metagenome</name>
    <dbReference type="NCBI Taxonomy" id="1076179"/>
    <lineage>
        <taxon>unclassified sequences</taxon>
        <taxon>metagenomes</taxon>
        <taxon>ecological metagenomes</taxon>
    </lineage>
</organism>
<sequence>MKFLKLLSFALIGFAVVSCSNPSKMAKDAVLMGVDGNPKVLEVVADEITASYTLTFPEGYFHPKAILEIVPVLVYEGGEAVAPTQKLQGQKVTDNFNVIPLDGGKASSTIKFAYVPGMEKSHLELRVAVWNNLKKIDFPAPYKVADGANITYKLVHQHGLAAYTQDNYKKIISEKKETQILYTINSHKVRPKELTKQEIKEFEKFLADIKADERREIVETNIVAYASPDGPEKLNSKLSDKRSETAKAAFDKITKKNPVDAPVNVTTVAEDWEGFQELVAASDIQDKELIIRVLSMYGDPAVREREIKNMSFVFKTLASKILPELRRARFIANVDYTNYSDEELVELTNSNIEIMDVEALLYAATLVNDYATKVKLYTKAGDKFKCDRAYNNLTAVHLDNGKLADAKMAIAKVSNKTSKFYYNNAGVIALREKNYKQAEDMFAKSDLKESKQNTAIIDILNGRYREAAAKLAGTGDSNEGLAYILTNQLDKALPVLTHDCPHAAYMRAIVYARKGEMIEVAKQLNKVYENENFKKRSEKDIEFAKFRQQ</sequence>
<evidence type="ECO:0008006" key="2">
    <source>
        <dbReference type="Google" id="ProtNLM"/>
    </source>
</evidence>
<dbReference type="Gene3D" id="1.25.40.10">
    <property type="entry name" value="Tetratricopeptide repeat domain"/>
    <property type="match status" value="1"/>
</dbReference>
<protein>
    <recommendedName>
        <fullName evidence="2">Tetratricopeptide repeat protein</fullName>
    </recommendedName>
</protein>
<dbReference type="InterPro" id="IPR011990">
    <property type="entry name" value="TPR-like_helical_dom_sf"/>
</dbReference>
<reference evidence="1" key="1">
    <citation type="submission" date="2019-08" db="EMBL/GenBank/DDBJ databases">
        <authorList>
            <person name="Kucharzyk K."/>
            <person name="Murdoch R.W."/>
            <person name="Higgins S."/>
            <person name="Loffler F."/>
        </authorList>
    </citation>
    <scope>NUCLEOTIDE SEQUENCE</scope>
</reference>
<name>A0A644VSD0_9ZZZZ</name>
<evidence type="ECO:0000313" key="1">
    <source>
        <dbReference type="EMBL" id="MPL94187.1"/>
    </source>
</evidence>
<dbReference type="EMBL" id="VSSQ01000418">
    <property type="protein sequence ID" value="MPL94187.1"/>
    <property type="molecule type" value="Genomic_DNA"/>
</dbReference>
<gene>
    <name evidence="1" type="ORF">SDC9_40337</name>
</gene>
<comment type="caution">
    <text evidence="1">The sequence shown here is derived from an EMBL/GenBank/DDBJ whole genome shotgun (WGS) entry which is preliminary data.</text>
</comment>
<dbReference type="PROSITE" id="PS51257">
    <property type="entry name" value="PROKAR_LIPOPROTEIN"/>
    <property type="match status" value="1"/>
</dbReference>
<dbReference type="SUPFAM" id="SSF48452">
    <property type="entry name" value="TPR-like"/>
    <property type="match status" value="1"/>
</dbReference>
<dbReference type="AlphaFoldDB" id="A0A644VSD0"/>
<accession>A0A644VSD0</accession>
<proteinExistence type="predicted"/>